<name>A0A3B1E2J8_9ZZZZ</name>
<proteinExistence type="inferred from homology"/>
<evidence type="ECO:0000256" key="8">
    <source>
        <dbReference type="SAM" id="Phobius"/>
    </source>
</evidence>
<feature type="transmembrane region" description="Helical" evidence="8">
    <location>
        <begin position="90"/>
        <end position="111"/>
    </location>
</feature>
<feature type="transmembrane region" description="Helical" evidence="8">
    <location>
        <begin position="341"/>
        <end position="360"/>
    </location>
</feature>
<dbReference type="CDD" id="cd13123">
    <property type="entry name" value="MATE_MurJ_like"/>
    <property type="match status" value="1"/>
</dbReference>
<feature type="transmembrane region" description="Helical" evidence="8">
    <location>
        <begin position="437"/>
        <end position="461"/>
    </location>
</feature>
<keyword evidence="3 8" id="KW-0812">Transmembrane</keyword>
<feature type="transmembrane region" description="Helical" evidence="8">
    <location>
        <begin position="240"/>
        <end position="265"/>
    </location>
</feature>
<dbReference type="PIRSF" id="PIRSF002869">
    <property type="entry name" value="MviN"/>
    <property type="match status" value="1"/>
</dbReference>
<dbReference type="GO" id="GO:0015648">
    <property type="term" value="F:lipid-linked peptidoglycan transporter activity"/>
    <property type="evidence" value="ECO:0007669"/>
    <property type="project" value="TreeGrafter"/>
</dbReference>
<evidence type="ECO:0000313" key="9">
    <source>
        <dbReference type="EMBL" id="VAX42740.1"/>
    </source>
</evidence>
<protein>
    <submittedName>
        <fullName evidence="9">Proposed peptidoglycan lipid II flippase MurJ</fullName>
    </submittedName>
</protein>
<dbReference type="EMBL" id="UOGL01000685">
    <property type="protein sequence ID" value="VAX42740.1"/>
    <property type="molecule type" value="Genomic_DNA"/>
</dbReference>
<evidence type="ECO:0000256" key="7">
    <source>
        <dbReference type="ARBA" id="ARBA00023136"/>
    </source>
</evidence>
<dbReference type="InterPro" id="IPR051050">
    <property type="entry name" value="Lipid_II_flippase_MurJ/MviN"/>
</dbReference>
<evidence type="ECO:0000256" key="4">
    <source>
        <dbReference type="ARBA" id="ARBA00022960"/>
    </source>
</evidence>
<comment type="subcellular location">
    <subcellularLocation>
        <location evidence="1">Cell membrane</location>
        <topology evidence="1">Multi-pass membrane protein</topology>
    </subcellularLocation>
</comment>
<keyword evidence="4" id="KW-0133">Cell shape</keyword>
<gene>
    <name evidence="9" type="ORF">MNBD_PLANCTO02-3317</name>
</gene>
<keyword evidence="5" id="KW-0573">Peptidoglycan synthesis</keyword>
<dbReference type="GO" id="GO:0009252">
    <property type="term" value="P:peptidoglycan biosynthetic process"/>
    <property type="evidence" value="ECO:0007669"/>
    <property type="project" value="UniProtKB-KW"/>
</dbReference>
<feature type="transmembrane region" description="Helical" evidence="8">
    <location>
        <begin position="36"/>
        <end position="55"/>
    </location>
</feature>
<keyword evidence="6 8" id="KW-1133">Transmembrane helix</keyword>
<dbReference type="NCBIfam" id="TIGR01695">
    <property type="entry name" value="murJ_mviN"/>
    <property type="match status" value="1"/>
</dbReference>
<feature type="transmembrane region" description="Helical" evidence="8">
    <location>
        <begin position="410"/>
        <end position="431"/>
    </location>
</feature>
<dbReference type="PRINTS" id="PR01806">
    <property type="entry name" value="VIRFACTRMVIN"/>
</dbReference>
<keyword evidence="2" id="KW-1003">Cell membrane</keyword>
<feature type="transmembrane region" description="Helical" evidence="8">
    <location>
        <begin position="380"/>
        <end position="398"/>
    </location>
</feature>
<dbReference type="PANTHER" id="PTHR47019">
    <property type="entry name" value="LIPID II FLIPPASE MURJ"/>
    <property type="match status" value="1"/>
</dbReference>
<feature type="transmembrane region" description="Helical" evidence="8">
    <location>
        <begin position="473"/>
        <end position="494"/>
    </location>
</feature>
<accession>A0A3B1E2J8</accession>
<feature type="transmembrane region" description="Helical" evidence="8">
    <location>
        <begin position="300"/>
        <end position="320"/>
    </location>
</feature>
<feature type="transmembrane region" description="Helical" evidence="8">
    <location>
        <begin position="131"/>
        <end position="150"/>
    </location>
</feature>
<dbReference type="PANTHER" id="PTHR47019:SF1">
    <property type="entry name" value="LIPID II FLIPPASE MURJ"/>
    <property type="match status" value="1"/>
</dbReference>
<feature type="transmembrane region" description="Helical" evidence="8">
    <location>
        <begin position="162"/>
        <end position="183"/>
    </location>
</feature>
<keyword evidence="7 8" id="KW-0472">Membrane</keyword>
<feature type="transmembrane region" description="Helical" evidence="8">
    <location>
        <begin position="195"/>
        <end position="219"/>
    </location>
</feature>
<dbReference type="AlphaFoldDB" id="A0A3B1E2J8"/>
<evidence type="ECO:0000256" key="2">
    <source>
        <dbReference type="ARBA" id="ARBA00022475"/>
    </source>
</evidence>
<dbReference type="GO" id="GO:0005886">
    <property type="term" value="C:plasma membrane"/>
    <property type="evidence" value="ECO:0007669"/>
    <property type="project" value="UniProtKB-SubCell"/>
</dbReference>
<sequence>MKVSTQNDPRKTLFSGLRVVSFCTLLSRVLGMVRDVGMAMLFGNSVVMDAFSIAFRIPNLARRLFGEGALTAAFLPAFLREKETQGIDSAWRLASAVLAVLAIVLAAGVIVTELFLWGLLQWGSSDTETVFLIKLIAIMLPYLVLICLAAQVSAILHGLNHFTLPALLPIILNIFWIAAIWLLAPQFASQSMQAIVISATIVGAGLLQFLAPLPQLYSLGFRFDKKWRFAQQQMKEMTTAMLPVIVGLSVTQLNTLADSLIAWSFSRPEWITEQTAASFFSRYPLEAGTASALYFGQRLYQFPLGMIGVALGTVLFPLLSRHAQQKNFDAFRDDLGLGLRLNFVIGIPASLGLMILAEPITRLLFQRGNFNQQDVLQTATIIRAYASAVWAYCTLLLLHRGFYALEDRMTPLKIGLGGVALNLFLNFTFIWHGGGAGLAWATAFTAMVQTIVCTWFLVLEIGGLNWNEISKTFLKSLLATILMGAACYATLFFVTDSEIEFAPQLAQVFLPITVAIGVYLTAAKLLGLQELGLLLQRKND</sequence>
<organism evidence="9">
    <name type="scientific">hydrothermal vent metagenome</name>
    <dbReference type="NCBI Taxonomy" id="652676"/>
    <lineage>
        <taxon>unclassified sequences</taxon>
        <taxon>metagenomes</taxon>
        <taxon>ecological metagenomes</taxon>
    </lineage>
</organism>
<evidence type="ECO:0000256" key="1">
    <source>
        <dbReference type="ARBA" id="ARBA00004651"/>
    </source>
</evidence>
<evidence type="ECO:0000256" key="6">
    <source>
        <dbReference type="ARBA" id="ARBA00022989"/>
    </source>
</evidence>
<evidence type="ECO:0000256" key="5">
    <source>
        <dbReference type="ARBA" id="ARBA00022984"/>
    </source>
</evidence>
<dbReference type="HAMAP" id="MF_02078">
    <property type="entry name" value="MurJ_MviN"/>
    <property type="match status" value="1"/>
</dbReference>
<reference evidence="9" key="1">
    <citation type="submission" date="2018-06" db="EMBL/GenBank/DDBJ databases">
        <authorList>
            <person name="Zhirakovskaya E."/>
        </authorList>
    </citation>
    <scope>NUCLEOTIDE SEQUENCE</scope>
</reference>
<feature type="transmembrane region" description="Helical" evidence="8">
    <location>
        <begin position="12"/>
        <end position="30"/>
    </location>
</feature>
<feature type="transmembrane region" description="Helical" evidence="8">
    <location>
        <begin position="506"/>
        <end position="528"/>
    </location>
</feature>
<dbReference type="GO" id="GO:0008360">
    <property type="term" value="P:regulation of cell shape"/>
    <property type="evidence" value="ECO:0007669"/>
    <property type="project" value="UniProtKB-KW"/>
</dbReference>
<dbReference type="Pfam" id="PF03023">
    <property type="entry name" value="MurJ"/>
    <property type="match status" value="1"/>
</dbReference>
<evidence type="ECO:0000256" key="3">
    <source>
        <dbReference type="ARBA" id="ARBA00022692"/>
    </source>
</evidence>
<dbReference type="GO" id="GO:0034204">
    <property type="term" value="P:lipid translocation"/>
    <property type="evidence" value="ECO:0007669"/>
    <property type="project" value="TreeGrafter"/>
</dbReference>
<dbReference type="InterPro" id="IPR004268">
    <property type="entry name" value="MurJ"/>
</dbReference>